<dbReference type="Proteomes" id="UP001163644">
    <property type="component" value="Chromosome"/>
</dbReference>
<evidence type="ECO:0000256" key="1">
    <source>
        <dbReference type="SAM" id="MobiDB-lite"/>
    </source>
</evidence>
<dbReference type="AlphaFoldDB" id="A0AA46ZSA6"/>
<gene>
    <name evidence="2" type="ORF">EZZ81_00810</name>
</gene>
<feature type="region of interest" description="Disordered" evidence="1">
    <location>
        <begin position="98"/>
        <end position="122"/>
    </location>
</feature>
<proteinExistence type="predicted"/>
<dbReference type="EMBL" id="CP036495">
    <property type="protein sequence ID" value="UZA66850.1"/>
    <property type="molecule type" value="Genomic_DNA"/>
</dbReference>
<organism evidence="2 3">
    <name type="scientific">Pseudomonas viridiflava</name>
    <name type="common">Phytomonas viridiflava</name>
    <dbReference type="NCBI Taxonomy" id="33069"/>
    <lineage>
        <taxon>Bacteria</taxon>
        <taxon>Pseudomonadati</taxon>
        <taxon>Pseudomonadota</taxon>
        <taxon>Gammaproteobacteria</taxon>
        <taxon>Pseudomonadales</taxon>
        <taxon>Pseudomonadaceae</taxon>
        <taxon>Pseudomonas</taxon>
    </lineage>
</organism>
<name>A0AA46ZSA6_PSEVI</name>
<evidence type="ECO:0000313" key="2">
    <source>
        <dbReference type="EMBL" id="UZA66850.1"/>
    </source>
</evidence>
<evidence type="ECO:0000313" key="3">
    <source>
        <dbReference type="Proteomes" id="UP001163644"/>
    </source>
</evidence>
<accession>A0AA46ZSA6</accession>
<sequence length="448" mass="48939">MANAWYIDTMDALAGFAFASNRGEDLGSDVAFSESADTYFIEPPHFAAERVSSRAIAFGASRGRFQTGLYVGEGEVAFPSLSAVCEFIRRCYGSGGGSDEGPGGLGPLEPPPDQPQLSPELGALGEFHGESAQVDPVDVLQTAFSSFKERVQSQNDGAASGKLFSFLEKIPLTLIDAKSSAQRLARAALRLIVETLRYSEAASPAERLIADQSGRRLYACISRMGLWIYIRELIERDIHAQNVALATIRQSSLAHLYEELKNDFDVRSESAVVIILELRLQGGGGERLYEAALWLPHYGRFGLRDFSNLVSSVGPSFDRFADLSHIPVPVGFLPQQYRPGGTVPTIRNLIAFACNSPTIIDTTYREEVCETLLFSACYLTSIFRDSTPIGYMSYWGPGRLSIGEVELMEVRGMVASAMAWLANSFPSGPFTHELEKIIANTASLRRSS</sequence>
<dbReference type="RefSeq" id="WP_029241204.1">
    <property type="nucleotide sequence ID" value="NZ_CP036495.1"/>
</dbReference>
<reference evidence="2" key="1">
    <citation type="submission" date="2019-02" db="EMBL/GenBank/DDBJ databases">
        <authorList>
            <person name="Lutz S."/>
            <person name="Schori C."/>
            <person name="Ahrens C.H."/>
            <person name="Gueguen E."/>
        </authorList>
    </citation>
    <scope>NUCLEOTIDE SEQUENCE</scope>
    <source>
        <strain evidence="2">Psy35</strain>
    </source>
</reference>
<protein>
    <submittedName>
        <fullName evidence="2">Uncharacterized protein</fullName>
    </submittedName>
</protein>